<keyword evidence="9 15" id="KW-0378">Hydrolase</keyword>
<keyword evidence="14 15" id="KW-0998">Cell outer membrane</keyword>
<evidence type="ECO:0000256" key="4">
    <source>
        <dbReference type="ARBA" id="ARBA00011702"/>
    </source>
</evidence>
<dbReference type="Pfam" id="PF02253">
    <property type="entry name" value="PLA1"/>
    <property type="match status" value="1"/>
</dbReference>
<comment type="catalytic activity">
    <reaction evidence="1 15">
        <text>a 1,2-diacyl-sn-glycero-3-phosphocholine + H2O = a 2-acyl-sn-glycero-3-phosphocholine + a fatty acid + H(+)</text>
        <dbReference type="Rhea" id="RHEA:18689"/>
        <dbReference type="ChEBI" id="CHEBI:15377"/>
        <dbReference type="ChEBI" id="CHEBI:15378"/>
        <dbReference type="ChEBI" id="CHEBI:28868"/>
        <dbReference type="ChEBI" id="CHEBI:57643"/>
        <dbReference type="ChEBI" id="CHEBI:57875"/>
        <dbReference type="EC" id="3.1.1.32"/>
    </reaction>
</comment>
<keyword evidence="18" id="KW-1185">Reference proteome</keyword>
<keyword evidence="6" id="KW-0812">Transmembrane</keyword>
<dbReference type="PANTHER" id="PTHR40457:SF1">
    <property type="entry name" value="PHOSPHOLIPASE A1"/>
    <property type="match status" value="1"/>
</dbReference>
<keyword evidence="11 15" id="KW-0442">Lipid degradation</keyword>
<evidence type="ECO:0000256" key="1">
    <source>
        <dbReference type="ARBA" id="ARBA00000111"/>
    </source>
</evidence>
<evidence type="ECO:0000256" key="9">
    <source>
        <dbReference type="ARBA" id="ARBA00022801"/>
    </source>
</evidence>
<accession>A0ABU5DNX2</accession>
<evidence type="ECO:0000256" key="14">
    <source>
        <dbReference type="ARBA" id="ARBA00023237"/>
    </source>
</evidence>
<dbReference type="SUPFAM" id="SSF56931">
    <property type="entry name" value="Outer membrane phospholipase A (OMPLA)"/>
    <property type="match status" value="1"/>
</dbReference>
<evidence type="ECO:0000256" key="2">
    <source>
        <dbReference type="ARBA" id="ARBA00001604"/>
    </source>
</evidence>
<organism evidence="17 18">
    <name type="scientific">Roseateles agri</name>
    <dbReference type="NCBI Taxonomy" id="3098619"/>
    <lineage>
        <taxon>Bacteria</taxon>
        <taxon>Pseudomonadati</taxon>
        <taxon>Pseudomonadota</taxon>
        <taxon>Betaproteobacteria</taxon>
        <taxon>Burkholderiales</taxon>
        <taxon>Sphaerotilaceae</taxon>
        <taxon>Roseateles</taxon>
    </lineage>
</organism>
<dbReference type="Proteomes" id="UP001285263">
    <property type="component" value="Unassembled WGS sequence"/>
</dbReference>
<evidence type="ECO:0000256" key="7">
    <source>
        <dbReference type="ARBA" id="ARBA00022723"/>
    </source>
</evidence>
<dbReference type="CDD" id="cd00541">
    <property type="entry name" value="OMPLA"/>
    <property type="match status" value="1"/>
</dbReference>
<dbReference type="EC" id="3.1.1.4" evidence="15"/>
<dbReference type="RefSeq" id="WP_320425979.1">
    <property type="nucleotide sequence ID" value="NZ_JAXCLA010000009.1"/>
</dbReference>
<dbReference type="InterPro" id="IPR036541">
    <property type="entry name" value="PLipase_A1_sf"/>
</dbReference>
<dbReference type="Gene3D" id="2.40.230.10">
    <property type="entry name" value="Phospholipase A1"/>
    <property type="match status" value="1"/>
</dbReference>
<evidence type="ECO:0000313" key="18">
    <source>
        <dbReference type="Proteomes" id="UP001285263"/>
    </source>
</evidence>
<keyword evidence="13" id="KW-0472">Membrane</keyword>
<dbReference type="PANTHER" id="PTHR40457">
    <property type="entry name" value="PHOSPHOLIPASE A1"/>
    <property type="match status" value="1"/>
</dbReference>
<keyword evidence="7 15" id="KW-0479">Metal-binding</keyword>
<feature type="signal peptide" evidence="15">
    <location>
        <begin position="1"/>
        <end position="27"/>
    </location>
</feature>
<dbReference type="InterPro" id="IPR003187">
    <property type="entry name" value="PLipase_A1"/>
</dbReference>
<feature type="region of interest" description="Disordered" evidence="16">
    <location>
        <begin position="62"/>
        <end position="89"/>
    </location>
</feature>
<comment type="catalytic activity">
    <reaction evidence="2 15">
        <text>a 1,2-diacyl-sn-glycero-3-phosphocholine + H2O = a 1-acyl-sn-glycero-3-phosphocholine + a fatty acid + H(+)</text>
        <dbReference type="Rhea" id="RHEA:15801"/>
        <dbReference type="ChEBI" id="CHEBI:15377"/>
        <dbReference type="ChEBI" id="CHEBI:15378"/>
        <dbReference type="ChEBI" id="CHEBI:28868"/>
        <dbReference type="ChEBI" id="CHEBI:57643"/>
        <dbReference type="ChEBI" id="CHEBI:58168"/>
        <dbReference type="EC" id="3.1.1.4"/>
    </reaction>
</comment>
<keyword evidence="10 15" id="KW-0106">Calcium</keyword>
<dbReference type="EMBL" id="JAXCLA010000009">
    <property type="protein sequence ID" value="MDY0748012.1"/>
    <property type="molecule type" value="Genomic_DNA"/>
</dbReference>
<evidence type="ECO:0000256" key="8">
    <source>
        <dbReference type="ARBA" id="ARBA00022729"/>
    </source>
</evidence>
<reference evidence="17 18" key="1">
    <citation type="submission" date="2023-11" db="EMBL/GenBank/DDBJ databases">
        <title>Paucibacter sp. nov., isolated from fresh soil in Korea.</title>
        <authorList>
            <person name="Le N.T.T."/>
        </authorList>
    </citation>
    <scope>NUCLEOTIDE SEQUENCE [LARGE SCALE GENOMIC DNA]</scope>
    <source>
        <strain evidence="17 18">R3-3</strain>
    </source>
</reference>
<evidence type="ECO:0000256" key="6">
    <source>
        <dbReference type="ARBA" id="ARBA00022692"/>
    </source>
</evidence>
<evidence type="ECO:0000256" key="12">
    <source>
        <dbReference type="ARBA" id="ARBA00023098"/>
    </source>
</evidence>
<comment type="function">
    <text evidence="15">Hydrolysis of phosphatidylcholine with phospholipase A2 (EC 3.1.1.4) and phospholipase A1 (EC 3.1.1.32) activities.</text>
</comment>
<comment type="caution">
    <text evidence="17">The sequence shown here is derived from an EMBL/GenBank/DDBJ whole genome shotgun (WGS) entry which is preliminary data.</text>
</comment>
<evidence type="ECO:0000256" key="15">
    <source>
        <dbReference type="RuleBase" id="RU366027"/>
    </source>
</evidence>
<keyword evidence="12 15" id="KW-0443">Lipid metabolism</keyword>
<feature type="chain" id="PRO_5044960887" description="Phospholipase A1" evidence="15">
    <location>
        <begin position="28"/>
        <end position="375"/>
    </location>
</feature>
<proteinExistence type="inferred from homology"/>
<name>A0ABU5DNX2_9BURK</name>
<protein>
    <recommendedName>
        <fullName evidence="15">Phospholipase A1</fullName>
        <ecNumber evidence="15">3.1.1.32</ecNumber>
        <ecNumber evidence="15">3.1.1.4</ecNumber>
    </recommendedName>
    <alternativeName>
        <fullName evidence="15">Phosphatidylcholine 1-acylhydrolase</fullName>
    </alternativeName>
</protein>
<evidence type="ECO:0000256" key="13">
    <source>
        <dbReference type="ARBA" id="ARBA00023136"/>
    </source>
</evidence>
<comment type="subcellular location">
    <subcellularLocation>
        <location evidence="15">Cell outer membrane</location>
        <topology evidence="15">Multi-pass membrane protein</topology>
    </subcellularLocation>
    <text evidence="15">One of the very few enzymes located there.</text>
</comment>
<evidence type="ECO:0000313" key="17">
    <source>
        <dbReference type="EMBL" id="MDY0748012.1"/>
    </source>
</evidence>
<evidence type="ECO:0000256" key="10">
    <source>
        <dbReference type="ARBA" id="ARBA00022837"/>
    </source>
</evidence>
<comment type="cofactor">
    <cofactor evidence="15">
        <name>Ca(2+)</name>
        <dbReference type="ChEBI" id="CHEBI:29108"/>
    </cofactor>
    <text evidence="15">Binds 1 Ca(2+) ion per monomer. In the dimeric form the Ca(2+) is bound by different amino acids with binding of each Ca(2+) shared with ligands coming from each monomer. The Ca(2+) ion may have a role in catalysis.</text>
</comment>
<keyword evidence="8 15" id="KW-0732">Signal</keyword>
<sequence>MRVPTARHPIHRLSRLALLAATLPATAQTAPPPDGPALARCAEIGAPADRLICYDKAMGRAPAPAVPPGEAANPAGGAPQPSTSLLAPKDAPVPVAADKQETPSLLSKYWELDPQDKRGVFNFVGYKANYVLPLHWTNRINRSPQSPTQAAVELPNYRHEEAKFQLSLRTKLAQDLLLPGADLWAAYTQQAFWQIWNGKDSKPFRNSDYEPELIYMVPTPERWRSLPLGWQWRFAQLNLTHQSNGQSDPLSRSWNRVTLGAGFEHGDWSLITRYLSRLNEPLATDNNPDLVSYRGHGEFQLNWVNGKSTAQLLYRTTFKDTKYGALQFEWTYAVFKDQPNGLRWYVQLFRGYGETLTDYNFRQTSIGAGFSFLQF</sequence>
<evidence type="ECO:0000256" key="11">
    <source>
        <dbReference type="ARBA" id="ARBA00022963"/>
    </source>
</evidence>
<dbReference type="PRINTS" id="PR01486">
    <property type="entry name" value="PHPHLIPASEA1"/>
</dbReference>
<comment type="similarity">
    <text evidence="3 15">Belongs to the phospholipase A1 family.</text>
</comment>
<keyword evidence="5" id="KW-1134">Transmembrane beta strand</keyword>
<gene>
    <name evidence="17" type="ORF">SNE35_26160</name>
</gene>
<evidence type="ECO:0000256" key="16">
    <source>
        <dbReference type="SAM" id="MobiDB-lite"/>
    </source>
</evidence>
<dbReference type="EC" id="3.1.1.32" evidence="15"/>
<evidence type="ECO:0000256" key="3">
    <source>
        <dbReference type="ARBA" id="ARBA00010525"/>
    </source>
</evidence>
<evidence type="ECO:0000256" key="5">
    <source>
        <dbReference type="ARBA" id="ARBA00022452"/>
    </source>
</evidence>
<comment type="subunit">
    <text evidence="4 15">Homodimer; dimerization is reversible, and the dimeric form is the active one.</text>
</comment>